<evidence type="ECO:0000313" key="3">
    <source>
        <dbReference type="Proteomes" id="UP000051574"/>
    </source>
</evidence>
<feature type="compositionally biased region" description="Low complexity" evidence="1">
    <location>
        <begin position="246"/>
        <end position="258"/>
    </location>
</feature>
<feature type="compositionally biased region" description="Basic residues" evidence="1">
    <location>
        <begin position="373"/>
        <end position="383"/>
    </location>
</feature>
<feature type="compositionally biased region" description="Polar residues" evidence="1">
    <location>
        <begin position="200"/>
        <end position="245"/>
    </location>
</feature>
<dbReference type="EMBL" id="LJIG01002463">
    <property type="protein sequence ID" value="KRT84477.1"/>
    <property type="molecule type" value="Genomic_DNA"/>
</dbReference>
<accession>A0A0T6BBK2</accession>
<feature type="compositionally biased region" description="Polar residues" evidence="1">
    <location>
        <begin position="342"/>
        <end position="353"/>
    </location>
</feature>
<sequence length="645" mass="70026">MRSPEQRIGHRAGRNFENELSLRYLSPGAFTVLPPHEYGSPPDPPSAPEPYRLTPNSRRRRAQAFSIIAETSSNPGTRSPSPTGRVSPFRGRGFNPVGSRHASPIPSPPPPTDSRTSVYGVNYSPRKSQIPQPTRALFQGGKVTAATTPKFRRKNGAKLSPHLSKSLTNLSMKNVSGRPVSDFQNTNRKYSKRPAFEQLSPITGSSPENGTDGNNGNNKSQSSPSKIPKATKSQPTSRKSSPTRMQSPSGSSSAAQNSRPGSRTASQNISKDSSKNQTKIPIKHSYKDISAKINTFNKFSKPKVPQKPQDIKSGSDKNKSVKGKLSRRQSIGKILSGKLGEPSTSYVNSSNNVDAIHEISNEDEDDIDDNNSNHHKVSEKRRHGDGTASKSDGKNINNGEDTTRTNDNENSTEKSDIQKSESSSKLTDLPTATTVVSSTATTAAQPLKLSTNIEDILKEELQKQTYSNDGRVLSATSVSNAMNKMSDTVLNSQTVLKEHSFAKLSPAATAIISLSNESHKGNKALDTKSATTALPTIESIHKKLDAVDQNINHSFSDSNKVHMESIEKQVKNNIHKTLTPDHNNFSGSYIQKSANERLKEARTMVASDVKPIKILVKEKPSEIEVQSGNVRLPSSVSNGLTGIPR</sequence>
<keyword evidence="3" id="KW-1185">Reference proteome</keyword>
<dbReference type="OrthoDB" id="361532at2759"/>
<dbReference type="Proteomes" id="UP000051574">
    <property type="component" value="Unassembled WGS sequence"/>
</dbReference>
<dbReference type="AlphaFoldDB" id="A0A0T6BBK2"/>
<feature type="compositionally biased region" description="Basic and acidic residues" evidence="1">
    <location>
        <begin position="401"/>
        <end position="419"/>
    </location>
</feature>
<evidence type="ECO:0000313" key="2">
    <source>
        <dbReference type="EMBL" id="KRT84477.1"/>
    </source>
</evidence>
<feature type="compositionally biased region" description="Polar residues" evidence="1">
    <location>
        <begin position="113"/>
        <end position="132"/>
    </location>
</feature>
<proteinExistence type="predicted"/>
<feature type="compositionally biased region" description="Low complexity" evidence="1">
    <location>
        <begin position="431"/>
        <end position="440"/>
    </location>
</feature>
<evidence type="ECO:0000256" key="1">
    <source>
        <dbReference type="SAM" id="MobiDB-lite"/>
    </source>
</evidence>
<feature type="compositionally biased region" description="Polar residues" evidence="1">
    <location>
        <begin position="388"/>
        <end position="400"/>
    </location>
</feature>
<feature type="compositionally biased region" description="Polar residues" evidence="1">
    <location>
        <begin position="259"/>
        <end position="279"/>
    </location>
</feature>
<comment type="caution">
    <text evidence="2">The sequence shown here is derived from an EMBL/GenBank/DDBJ whole genome shotgun (WGS) entry which is preliminary data.</text>
</comment>
<organism evidence="2 3">
    <name type="scientific">Oryctes borbonicus</name>
    <dbReference type="NCBI Taxonomy" id="1629725"/>
    <lineage>
        <taxon>Eukaryota</taxon>
        <taxon>Metazoa</taxon>
        <taxon>Ecdysozoa</taxon>
        <taxon>Arthropoda</taxon>
        <taxon>Hexapoda</taxon>
        <taxon>Insecta</taxon>
        <taxon>Pterygota</taxon>
        <taxon>Neoptera</taxon>
        <taxon>Endopterygota</taxon>
        <taxon>Coleoptera</taxon>
        <taxon>Polyphaga</taxon>
        <taxon>Scarabaeiformia</taxon>
        <taxon>Scarabaeidae</taxon>
        <taxon>Dynastinae</taxon>
        <taxon>Oryctes</taxon>
    </lineage>
</organism>
<protein>
    <submittedName>
        <fullName evidence="2">Uncharacterized protein</fullName>
    </submittedName>
</protein>
<reference evidence="2 3" key="1">
    <citation type="submission" date="2015-09" db="EMBL/GenBank/DDBJ databases">
        <title>Draft genome of the scarab beetle Oryctes borbonicus.</title>
        <authorList>
            <person name="Meyer J.M."/>
            <person name="Markov G.V."/>
            <person name="Baskaran P."/>
            <person name="Herrmann M."/>
            <person name="Sommer R.J."/>
            <person name="Roedelsperger C."/>
        </authorList>
    </citation>
    <scope>NUCLEOTIDE SEQUENCE [LARGE SCALE GENOMIC DNA]</scope>
    <source>
        <strain evidence="2">OB123</strain>
        <tissue evidence="2">Whole animal</tissue>
    </source>
</reference>
<feature type="compositionally biased region" description="Polar residues" evidence="1">
    <location>
        <begin position="69"/>
        <end position="84"/>
    </location>
</feature>
<feature type="compositionally biased region" description="Polar residues" evidence="1">
    <location>
        <begin position="163"/>
        <end position="174"/>
    </location>
</feature>
<name>A0A0T6BBK2_9SCAR</name>
<feature type="region of interest" description="Disordered" evidence="1">
    <location>
        <begin position="30"/>
        <end position="440"/>
    </location>
</feature>
<feature type="compositionally biased region" description="Basic and acidic residues" evidence="1">
    <location>
        <begin position="309"/>
        <end position="319"/>
    </location>
</feature>
<gene>
    <name evidence="2" type="ORF">AMK59_1402</name>
</gene>